<feature type="domain" description="Cardiolipin synthase N-terminal" evidence="7">
    <location>
        <begin position="23"/>
        <end position="63"/>
    </location>
</feature>
<dbReference type="Pfam" id="PF13396">
    <property type="entry name" value="PLDc_N"/>
    <property type="match status" value="1"/>
</dbReference>
<reference evidence="9 11" key="1">
    <citation type="submission" date="2017-05" db="EMBL/GenBank/DDBJ databases">
        <authorList>
            <person name="Song R."/>
            <person name="Chenine A.L."/>
            <person name="Ruprecht R.M."/>
        </authorList>
    </citation>
    <scope>NUCLEOTIDE SEQUENCE [LARGE SCALE GENOMIC DNA]</scope>
    <source>
        <strain evidence="9 11">CFBP 1590</strain>
    </source>
</reference>
<evidence type="ECO:0000313" key="9">
    <source>
        <dbReference type="EMBL" id="SMS12211.1"/>
    </source>
</evidence>
<proteinExistence type="predicted"/>
<dbReference type="RefSeq" id="WP_004883154.1">
    <property type="nucleotide sequence ID" value="NZ_CP036495.1"/>
</dbReference>
<dbReference type="GeneID" id="47766280"/>
<name>A0A0D0M169_PSEVI</name>
<evidence type="ECO:0000313" key="10">
    <source>
        <dbReference type="EMBL" id="UZA71014.1"/>
    </source>
</evidence>
<dbReference type="GO" id="GO:0005886">
    <property type="term" value="C:plasma membrane"/>
    <property type="evidence" value="ECO:0007669"/>
    <property type="project" value="UniProtKB-SubCell"/>
</dbReference>
<evidence type="ECO:0000313" key="8">
    <source>
        <dbReference type="EMBL" id="MEE4040202.1"/>
    </source>
</evidence>
<evidence type="ECO:0000256" key="3">
    <source>
        <dbReference type="ARBA" id="ARBA00022692"/>
    </source>
</evidence>
<gene>
    <name evidence="9" type="ORF">CFBP1590__4625</name>
    <name evidence="10" type="ORF">EZZ81_23395</name>
    <name evidence="8" type="ORF">V2I87_08855</name>
</gene>
<dbReference type="EMBL" id="LT855380">
    <property type="protein sequence ID" value="SMS12211.1"/>
    <property type="molecule type" value="Genomic_DNA"/>
</dbReference>
<reference evidence="8 13" key="3">
    <citation type="submission" date="2024-01" db="EMBL/GenBank/DDBJ databases">
        <title>Characterization of Pseudomonas viridiflava in Georgia, USA.</title>
        <authorList>
            <person name="Zhao M."/>
            <person name="Dutta B."/>
        </authorList>
    </citation>
    <scope>NUCLEOTIDE SEQUENCE [LARGE SCALE GENOMIC DNA]</scope>
    <source>
        <strain evidence="8 13">21GA0539</strain>
    </source>
</reference>
<evidence type="ECO:0000256" key="2">
    <source>
        <dbReference type="ARBA" id="ARBA00022475"/>
    </source>
</evidence>
<evidence type="ECO:0000256" key="1">
    <source>
        <dbReference type="ARBA" id="ARBA00004651"/>
    </source>
</evidence>
<dbReference type="EMBL" id="CP036495">
    <property type="protein sequence ID" value="UZA71014.1"/>
    <property type="molecule type" value="Genomic_DNA"/>
</dbReference>
<keyword evidence="13" id="KW-1185">Reference proteome</keyword>
<dbReference type="Proteomes" id="UP000196842">
    <property type="component" value="Chromosome I"/>
</dbReference>
<dbReference type="InterPro" id="IPR027379">
    <property type="entry name" value="CLS_N"/>
</dbReference>
<dbReference type="Proteomes" id="UP001163644">
    <property type="component" value="Chromosome"/>
</dbReference>
<evidence type="ECO:0000256" key="4">
    <source>
        <dbReference type="ARBA" id="ARBA00022989"/>
    </source>
</evidence>
<sequence>MPWISENHLWLFTAITALIVISDIWAVMRVRKSVTESSNKLMWIIVIVAVPILGVLALLVAGPRHVDTPAKPEQQSTKY</sequence>
<dbReference type="EMBL" id="JAZEIP010000010">
    <property type="protein sequence ID" value="MEE4040202.1"/>
    <property type="molecule type" value="Genomic_DNA"/>
</dbReference>
<evidence type="ECO:0000256" key="6">
    <source>
        <dbReference type="SAM" id="Phobius"/>
    </source>
</evidence>
<protein>
    <submittedName>
        <fullName evidence="9">Conserved hypothetical membrane protein</fullName>
    </submittedName>
    <submittedName>
        <fullName evidence="8">PLD nuclease N-terminal domain-containing protein</fullName>
    </submittedName>
    <submittedName>
        <fullName evidence="10">PLDc_N domain-containing protein</fullName>
    </submittedName>
</protein>
<evidence type="ECO:0000313" key="12">
    <source>
        <dbReference type="Proteomes" id="UP001163644"/>
    </source>
</evidence>
<evidence type="ECO:0000313" key="13">
    <source>
        <dbReference type="Proteomes" id="UP001343600"/>
    </source>
</evidence>
<dbReference type="Proteomes" id="UP001343600">
    <property type="component" value="Unassembled WGS sequence"/>
</dbReference>
<dbReference type="OrthoDB" id="7022164at2"/>
<feature type="transmembrane region" description="Helical" evidence="6">
    <location>
        <begin position="9"/>
        <end position="28"/>
    </location>
</feature>
<keyword evidence="3 6" id="KW-0812">Transmembrane</keyword>
<keyword evidence="4 6" id="KW-1133">Transmembrane helix</keyword>
<evidence type="ECO:0000259" key="7">
    <source>
        <dbReference type="Pfam" id="PF13396"/>
    </source>
</evidence>
<organism evidence="10 12">
    <name type="scientific">Pseudomonas viridiflava</name>
    <name type="common">Phytomonas viridiflava</name>
    <dbReference type="NCBI Taxonomy" id="33069"/>
    <lineage>
        <taxon>Bacteria</taxon>
        <taxon>Pseudomonadati</taxon>
        <taxon>Pseudomonadota</taxon>
        <taxon>Gammaproteobacteria</taxon>
        <taxon>Pseudomonadales</taxon>
        <taxon>Pseudomonadaceae</taxon>
        <taxon>Pseudomonas</taxon>
    </lineage>
</organism>
<dbReference type="AlphaFoldDB" id="A0A0D0M169"/>
<evidence type="ECO:0000313" key="11">
    <source>
        <dbReference type="Proteomes" id="UP000196842"/>
    </source>
</evidence>
<evidence type="ECO:0000256" key="5">
    <source>
        <dbReference type="ARBA" id="ARBA00023136"/>
    </source>
</evidence>
<reference evidence="10" key="2">
    <citation type="submission" date="2019-02" db="EMBL/GenBank/DDBJ databases">
        <authorList>
            <person name="Lutz S."/>
            <person name="Schori C."/>
            <person name="Ahrens C.H."/>
            <person name="Gueguen E."/>
        </authorList>
    </citation>
    <scope>NUCLEOTIDE SEQUENCE</scope>
    <source>
        <strain evidence="10">Psy35</strain>
    </source>
</reference>
<accession>A0A0D0M169</accession>
<comment type="subcellular location">
    <subcellularLocation>
        <location evidence="1">Cell membrane</location>
        <topology evidence="1">Multi-pass membrane protein</topology>
    </subcellularLocation>
</comment>
<feature type="transmembrane region" description="Helical" evidence="6">
    <location>
        <begin position="40"/>
        <end position="61"/>
    </location>
</feature>
<keyword evidence="2" id="KW-1003">Cell membrane</keyword>
<keyword evidence="5 6" id="KW-0472">Membrane</keyword>
<dbReference type="KEGG" id="pvd:CFBP1590__4625"/>